<name>A0A5N6KXP2_9ROSI</name>
<accession>A0A5N6KXP2</accession>
<proteinExistence type="predicted"/>
<evidence type="ECO:0000313" key="2">
    <source>
        <dbReference type="EMBL" id="KAB8360569.1"/>
    </source>
</evidence>
<evidence type="ECO:0000313" key="3">
    <source>
        <dbReference type="Proteomes" id="UP000327013"/>
    </source>
</evidence>
<organism evidence="2 3">
    <name type="scientific">Carpinus fangiana</name>
    <dbReference type="NCBI Taxonomy" id="176857"/>
    <lineage>
        <taxon>Eukaryota</taxon>
        <taxon>Viridiplantae</taxon>
        <taxon>Streptophyta</taxon>
        <taxon>Embryophyta</taxon>
        <taxon>Tracheophyta</taxon>
        <taxon>Spermatophyta</taxon>
        <taxon>Magnoliopsida</taxon>
        <taxon>eudicotyledons</taxon>
        <taxon>Gunneridae</taxon>
        <taxon>Pentapetalae</taxon>
        <taxon>rosids</taxon>
        <taxon>fabids</taxon>
        <taxon>Fagales</taxon>
        <taxon>Betulaceae</taxon>
        <taxon>Carpinus</taxon>
    </lineage>
</organism>
<dbReference type="SUPFAM" id="SSF53474">
    <property type="entry name" value="alpha/beta-Hydrolases"/>
    <property type="match status" value="1"/>
</dbReference>
<keyword evidence="1" id="KW-1133">Transmembrane helix</keyword>
<dbReference type="EMBL" id="VIBQ01000017">
    <property type="protein sequence ID" value="KAB8360569.1"/>
    <property type="molecule type" value="Genomic_DNA"/>
</dbReference>
<comment type="caution">
    <text evidence="2">The sequence shown here is derived from an EMBL/GenBank/DDBJ whole genome shotgun (WGS) entry which is preliminary data.</text>
</comment>
<feature type="transmembrane region" description="Helical" evidence="1">
    <location>
        <begin position="44"/>
        <end position="65"/>
    </location>
</feature>
<dbReference type="InterPro" id="IPR029058">
    <property type="entry name" value="AB_hydrolase_fold"/>
</dbReference>
<dbReference type="Gene3D" id="3.40.50.1820">
    <property type="entry name" value="alpha/beta hydrolase"/>
    <property type="match status" value="1"/>
</dbReference>
<dbReference type="Proteomes" id="UP000327013">
    <property type="component" value="Unassembled WGS sequence"/>
</dbReference>
<evidence type="ECO:0008006" key="4">
    <source>
        <dbReference type="Google" id="ProtNLM"/>
    </source>
</evidence>
<dbReference type="PANTHER" id="PTHR37471">
    <property type="entry name" value="UNNAMED PRODUCT"/>
    <property type="match status" value="1"/>
</dbReference>
<reference evidence="2 3" key="1">
    <citation type="submission" date="2019-06" db="EMBL/GenBank/DDBJ databases">
        <title>A chromosomal-level reference genome of Carpinus fangiana (Coryloideae, Betulaceae).</title>
        <authorList>
            <person name="Yang X."/>
            <person name="Wang Z."/>
            <person name="Zhang L."/>
            <person name="Hao G."/>
            <person name="Liu J."/>
            <person name="Yang Y."/>
        </authorList>
    </citation>
    <scope>NUCLEOTIDE SEQUENCE [LARGE SCALE GENOMIC DNA]</scope>
    <source>
        <strain evidence="2">Cfa_2016G</strain>
        <tissue evidence="2">Leaf</tissue>
    </source>
</reference>
<keyword evidence="3" id="KW-1185">Reference proteome</keyword>
<dbReference type="PANTHER" id="PTHR37471:SF1">
    <property type="entry name" value="AB HYDROLASE-1 DOMAIN-CONTAINING PROTEIN"/>
    <property type="match status" value="1"/>
</dbReference>
<gene>
    <name evidence="2" type="ORF">FH972_024309</name>
</gene>
<protein>
    <recommendedName>
        <fullName evidence="4">AB hydrolase-1 domain-containing protein</fullName>
    </recommendedName>
</protein>
<dbReference type="AlphaFoldDB" id="A0A5N6KXP2"/>
<dbReference type="OrthoDB" id="2017000at2759"/>
<evidence type="ECO:0000256" key="1">
    <source>
        <dbReference type="SAM" id="Phobius"/>
    </source>
</evidence>
<keyword evidence="1" id="KW-0472">Membrane</keyword>
<sequence>MIGTSLAEYGFIRACIWGVRSILPLSCTYLAARVFFKVPRPFRLLDYYTAAEVLFYVLVFVPVQFSAQRPARHPALPGLKERQVLFERCFSNIDDHAAFLQKWFKDAPLDEIKRENVREYLSWAFFNVADAGPEHDDEMDVYLKTVDTSLGKPLPPGRGNASCLRLTLDPVPMLHRPLIWYLGAVLPVDSFVHVSLSLRGFTFYRPSSFISLLTTFPPRPLALFTRHTSPSSTLSYWFHPHTSKTHLPVLFLHGIGIGPMPYVPFLCDINAGRPADDQIGIIAIEILPVSFRLVAPVLRKNEFVKHILAILAHHRFSHYVLASHSYGSVITTHLLKNPASAPAVAAVVLIDPVSIMLHMPAVAYNFMYRRPRGANEWQLYYFASTDPCVAHTLGRSFFWSENILWKQDVVGKPLTVALAGQDLIVDTRCVAGYLTDGVWRGGYGDLGSSHAVGAVETWEQRDTKILWSDNLDHAQVLDVKGNRSVLVAEVLRRSKDGAVAVFAGGSSQSNYGTLN</sequence>
<feature type="transmembrane region" description="Helical" evidence="1">
    <location>
        <begin position="6"/>
        <end position="32"/>
    </location>
</feature>
<keyword evidence="1" id="KW-0812">Transmembrane</keyword>